<keyword evidence="6" id="KW-0999">Mitochondrion inner membrane</keyword>
<comment type="subcellular location">
    <subcellularLocation>
        <location evidence="2">Mitochondrion inner membrane</location>
        <topology evidence="2">Peripheral membrane protein</topology>
        <orientation evidence="2">Matrix side</orientation>
    </subcellularLocation>
</comment>
<proteinExistence type="inferred from homology"/>
<keyword evidence="9" id="KW-0472">Membrane</keyword>
<dbReference type="GO" id="GO:0005743">
    <property type="term" value="C:mitochondrial inner membrane"/>
    <property type="evidence" value="ECO:0007669"/>
    <property type="project" value="UniProtKB-SubCell"/>
</dbReference>
<dbReference type="AlphaFoldDB" id="A0A093VGA9"/>
<dbReference type="SUPFAM" id="SSF52833">
    <property type="entry name" value="Thioredoxin-like"/>
    <property type="match status" value="1"/>
</dbReference>
<dbReference type="FunFam" id="3.40.30.10:FF:000219">
    <property type="entry name" value="NADH-ubiquinone oxidoreductase 10.5 kDa subunit"/>
    <property type="match status" value="1"/>
</dbReference>
<comment type="similarity">
    <text evidence="3">Belongs to the complex I NDUFA2 subunit family.</text>
</comment>
<dbReference type="InterPro" id="IPR036249">
    <property type="entry name" value="Thioredoxin-like_sf"/>
</dbReference>
<evidence type="ECO:0000256" key="4">
    <source>
        <dbReference type="ARBA" id="ARBA00022448"/>
    </source>
</evidence>
<keyword evidence="11" id="KW-0830">Ubiquinone</keyword>
<evidence type="ECO:0000256" key="9">
    <source>
        <dbReference type="ARBA" id="ARBA00023136"/>
    </source>
</evidence>
<evidence type="ECO:0000256" key="7">
    <source>
        <dbReference type="ARBA" id="ARBA00022982"/>
    </source>
</evidence>
<dbReference type="InterPro" id="IPR007741">
    <property type="entry name" value="Ribosomal_mL43/mS25/NADH_DH"/>
</dbReference>
<dbReference type="eggNOG" id="KOG3446">
    <property type="taxonomic scope" value="Eukaryota"/>
</dbReference>
<evidence type="ECO:0000256" key="8">
    <source>
        <dbReference type="ARBA" id="ARBA00023128"/>
    </source>
</evidence>
<reference evidence="11" key="1">
    <citation type="journal article" date="2014" name="PLoS Genet.">
        <title>Signature Gene Expression Reveals Novel Clues to the Molecular Mechanisms of Dimorphic Transition in Penicillium marneffei.</title>
        <authorList>
            <person name="Yang E."/>
            <person name="Wang G."/>
            <person name="Cai J."/>
            <person name="Woo P.C."/>
            <person name="Lau S.K."/>
            <person name="Yuen K.-Y."/>
            <person name="Chow W.-N."/>
            <person name="Lin X."/>
        </authorList>
    </citation>
    <scope>NUCLEOTIDE SEQUENCE [LARGE SCALE GENOMIC DNA]</scope>
    <source>
        <strain evidence="11">PM1</strain>
    </source>
</reference>
<dbReference type="PANTHER" id="PTHR12878">
    <property type="entry name" value="NADH-UBIQUINONE OXIDOREDUCTASE B8 SUBUNIT"/>
    <property type="match status" value="1"/>
</dbReference>
<evidence type="ECO:0000256" key="5">
    <source>
        <dbReference type="ARBA" id="ARBA00022660"/>
    </source>
</evidence>
<dbReference type="EMBL" id="JPOX01000010">
    <property type="protein sequence ID" value="KFX48984.1"/>
    <property type="molecule type" value="Genomic_DNA"/>
</dbReference>
<organism evidence="11">
    <name type="scientific">Talaromyces marneffei PM1</name>
    <dbReference type="NCBI Taxonomy" id="1077442"/>
    <lineage>
        <taxon>Eukaryota</taxon>
        <taxon>Fungi</taxon>
        <taxon>Dikarya</taxon>
        <taxon>Ascomycota</taxon>
        <taxon>Pezizomycotina</taxon>
        <taxon>Eurotiomycetes</taxon>
        <taxon>Eurotiomycetidae</taxon>
        <taxon>Eurotiales</taxon>
        <taxon>Trichocomaceae</taxon>
        <taxon>Talaromyces</taxon>
        <taxon>Talaromyces sect. Talaromyces</taxon>
    </lineage>
</organism>
<evidence type="ECO:0000313" key="11">
    <source>
        <dbReference type="EMBL" id="KFX48984.1"/>
    </source>
</evidence>
<gene>
    <name evidence="11" type="ORF">GQ26_0100400</name>
</gene>
<sequence>MSAKYAFNKSLKELRFLFCQTSSHSDATRSFLNRAYPTMKKNNPYVPILIREASGTEPKVFARYEFGKEKQELLSGLTDKEIEEKVTTLVKQAL</sequence>
<dbReference type="PANTHER" id="PTHR12878:SF0">
    <property type="entry name" value="NADH DEHYDROGENASE [UBIQUINONE] 1 ALPHA SUBCOMPLEX SUBUNIT 2"/>
    <property type="match status" value="1"/>
</dbReference>
<accession>A0A093VGA9</accession>
<comment type="caution">
    <text evidence="11">The sequence shown here is derived from an EMBL/GenBank/DDBJ whole genome shotgun (WGS) entry which is preliminary data.</text>
</comment>
<evidence type="ECO:0000256" key="6">
    <source>
        <dbReference type="ARBA" id="ARBA00022792"/>
    </source>
</evidence>
<dbReference type="Gene3D" id="3.40.30.10">
    <property type="entry name" value="Glutaredoxin"/>
    <property type="match status" value="1"/>
</dbReference>
<name>A0A093VGA9_TALMA</name>
<dbReference type="SMART" id="SM00916">
    <property type="entry name" value="L51_S25_CI-B8"/>
    <property type="match status" value="1"/>
</dbReference>
<keyword evidence="7" id="KW-0249">Electron transport</keyword>
<comment type="function">
    <text evidence="1">Accessory subunit of the mitochondrial membrane respiratory chain NADH dehydrogenase (Complex I), that is believed not to be involved in catalysis. Complex I functions in the transfer of electrons from NADH to the respiratory chain. The immediate electron acceptor for the enzyme is believed to be ubiquinone.</text>
</comment>
<dbReference type="PIRSF" id="PIRSF005822">
    <property type="entry name" value="NDUA2"/>
    <property type="match status" value="1"/>
</dbReference>
<evidence type="ECO:0000256" key="2">
    <source>
        <dbReference type="ARBA" id="ARBA00004443"/>
    </source>
</evidence>
<keyword evidence="4" id="KW-0813">Transport</keyword>
<evidence type="ECO:0000259" key="10">
    <source>
        <dbReference type="SMART" id="SM00916"/>
    </source>
</evidence>
<evidence type="ECO:0000256" key="3">
    <source>
        <dbReference type="ARBA" id="ARBA00008939"/>
    </source>
</evidence>
<keyword evidence="8" id="KW-0496">Mitochondrion</keyword>
<evidence type="ECO:0000256" key="1">
    <source>
        <dbReference type="ARBA" id="ARBA00003195"/>
    </source>
</evidence>
<dbReference type="HOGENOM" id="CLU_110897_1_0_1"/>
<protein>
    <submittedName>
        <fullName evidence="11">NADH-ubiquinone oxidoreductase 10.5 kDa subunit</fullName>
    </submittedName>
</protein>
<keyword evidence="5" id="KW-0679">Respiratory chain</keyword>
<feature type="domain" description="Ribosomal protein/NADH dehydrogenase" evidence="10">
    <location>
        <begin position="20"/>
        <end position="93"/>
    </location>
</feature>
<dbReference type="InterPro" id="IPR016464">
    <property type="entry name" value="NADH_Ub_cplx-1_asu_su-2"/>
</dbReference>
<dbReference type="Pfam" id="PF05047">
    <property type="entry name" value="L51_S25_CI-B8"/>
    <property type="match status" value="1"/>
</dbReference>